<evidence type="ECO:0000313" key="3">
    <source>
        <dbReference type="EMBL" id="GAW66273.1"/>
    </source>
</evidence>
<proteinExistence type="predicted"/>
<sequence>MDQQLKEAIYRQAAREPYAQTLKMELVELEVGFSAVEMNYDPERMDNMFARAHGGAVFSLIDEAFETVCQTVGSVTVAMNVAVNYVSSPQPGARLRAEAREVSSTKRTATYDIRVCDQEGVLIAVCQALAYRTGKPLPFL</sequence>
<dbReference type="PANTHER" id="PTHR42856">
    <property type="entry name" value="ACYL-COENZYME A THIOESTERASE PAAI"/>
    <property type="match status" value="1"/>
</dbReference>
<dbReference type="CDD" id="cd03443">
    <property type="entry name" value="PaaI_thioesterase"/>
    <property type="match status" value="1"/>
</dbReference>
<dbReference type="PANTHER" id="PTHR42856:SF1">
    <property type="entry name" value="ACYL-COENZYME A THIOESTERASE PAAI"/>
    <property type="match status" value="1"/>
</dbReference>
<reference evidence="4" key="1">
    <citation type="submission" date="2017-05" db="EMBL/GenBank/DDBJ databases">
        <title>Draft genome sequence of Geobacter pelophilus, a iron(III)-reducing bacteria.</title>
        <authorList>
            <person name="Aoyagi T."/>
            <person name="Koike H."/>
            <person name="Morita T."/>
            <person name="Sato Y."/>
            <person name="Habe H."/>
            <person name="Hori T."/>
        </authorList>
    </citation>
    <scope>NUCLEOTIDE SEQUENCE [LARGE SCALE GENOMIC DNA]</scope>
    <source>
        <strain evidence="4">Drf2</strain>
    </source>
</reference>
<dbReference type="SUPFAM" id="SSF54637">
    <property type="entry name" value="Thioesterase/thiol ester dehydrase-isomerase"/>
    <property type="match status" value="1"/>
</dbReference>
<gene>
    <name evidence="3" type="ORF">GPEL0_01f1563</name>
</gene>
<evidence type="ECO:0000256" key="1">
    <source>
        <dbReference type="ARBA" id="ARBA00022801"/>
    </source>
</evidence>
<comment type="caution">
    <text evidence="3">The sequence shown here is derived from an EMBL/GenBank/DDBJ whole genome shotgun (WGS) entry which is preliminary data.</text>
</comment>
<evidence type="ECO:0000259" key="2">
    <source>
        <dbReference type="Pfam" id="PF03061"/>
    </source>
</evidence>
<dbReference type="InterPro" id="IPR052723">
    <property type="entry name" value="Acyl-CoA_thioesterase_PaaI"/>
</dbReference>
<dbReference type="Proteomes" id="UP000194153">
    <property type="component" value="Unassembled WGS sequence"/>
</dbReference>
<keyword evidence="4" id="KW-1185">Reference proteome</keyword>
<dbReference type="Pfam" id="PF03061">
    <property type="entry name" value="4HBT"/>
    <property type="match status" value="1"/>
</dbReference>
<dbReference type="InterPro" id="IPR029069">
    <property type="entry name" value="HotDog_dom_sf"/>
</dbReference>
<protein>
    <submittedName>
        <fullName evidence="3">Thioesterase</fullName>
    </submittedName>
</protein>
<dbReference type="EMBL" id="BDQG01000001">
    <property type="protein sequence ID" value="GAW66273.1"/>
    <property type="molecule type" value="Genomic_DNA"/>
</dbReference>
<dbReference type="RefSeq" id="WP_085812642.1">
    <property type="nucleotide sequence ID" value="NZ_BDQG01000001.1"/>
</dbReference>
<name>A0ABQ0MGQ8_9BACT</name>
<dbReference type="InterPro" id="IPR006683">
    <property type="entry name" value="Thioestr_dom"/>
</dbReference>
<dbReference type="NCBIfam" id="TIGR00369">
    <property type="entry name" value="unchar_dom_1"/>
    <property type="match status" value="1"/>
</dbReference>
<feature type="domain" description="Thioesterase" evidence="2">
    <location>
        <begin position="52"/>
        <end position="123"/>
    </location>
</feature>
<dbReference type="InterPro" id="IPR003736">
    <property type="entry name" value="PAAI_dom"/>
</dbReference>
<dbReference type="Gene3D" id="3.10.129.10">
    <property type="entry name" value="Hotdog Thioesterase"/>
    <property type="match status" value="1"/>
</dbReference>
<organism evidence="3 4">
    <name type="scientific">Geoanaerobacter pelophilus</name>
    <dbReference type="NCBI Taxonomy" id="60036"/>
    <lineage>
        <taxon>Bacteria</taxon>
        <taxon>Pseudomonadati</taxon>
        <taxon>Thermodesulfobacteriota</taxon>
        <taxon>Desulfuromonadia</taxon>
        <taxon>Geobacterales</taxon>
        <taxon>Geobacteraceae</taxon>
        <taxon>Geoanaerobacter</taxon>
    </lineage>
</organism>
<keyword evidence="1" id="KW-0378">Hydrolase</keyword>
<accession>A0ABQ0MGQ8</accession>
<evidence type="ECO:0000313" key="4">
    <source>
        <dbReference type="Proteomes" id="UP000194153"/>
    </source>
</evidence>